<comment type="similarity">
    <text evidence="2">In the central section; belongs to the CRISPR-associated helicase Cas3 family.</text>
</comment>
<evidence type="ECO:0000256" key="8">
    <source>
        <dbReference type="ARBA" id="ARBA00022840"/>
    </source>
</evidence>
<feature type="domain" description="Helicase ATP-binding" evidence="11">
    <location>
        <begin position="240"/>
        <end position="432"/>
    </location>
</feature>
<dbReference type="InterPro" id="IPR027417">
    <property type="entry name" value="P-loop_NTPase"/>
</dbReference>
<dbReference type="Gene3D" id="1.10.3210.30">
    <property type="match status" value="1"/>
</dbReference>
<evidence type="ECO:0000256" key="10">
    <source>
        <dbReference type="ARBA" id="ARBA00038437"/>
    </source>
</evidence>
<proteinExistence type="inferred from homology"/>
<evidence type="ECO:0000259" key="12">
    <source>
        <dbReference type="PROSITE" id="PS51194"/>
    </source>
</evidence>
<evidence type="ECO:0000313" key="14">
    <source>
        <dbReference type="EMBL" id="MFB9055348.1"/>
    </source>
</evidence>
<dbReference type="SUPFAM" id="SSF109604">
    <property type="entry name" value="HD-domain/PDEase-like"/>
    <property type="match status" value="1"/>
</dbReference>
<dbReference type="InterPro" id="IPR006474">
    <property type="entry name" value="Helicase_Cas3_CRISPR-ass_core"/>
</dbReference>
<dbReference type="InterPro" id="IPR050079">
    <property type="entry name" value="DEAD_box_RNA_helicase"/>
</dbReference>
<dbReference type="SUPFAM" id="SSF52540">
    <property type="entry name" value="P-loop containing nucleoside triphosphate hydrolases"/>
    <property type="match status" value="1"/>
</dbReference>
<evidence type="ECO:0000256" key="7">
    <source>
        <dbReference type="ARBA" id="ARBA00022806"/>
    </source>
</evidence>
<dbReference type="PROSITE" id="PS51192">
    <property type="entry name" value="HELICASE_ATP_BIND_1"/>
    <property type="match status" value="1"/>
</dbReference>
<keyword evidence="8" id="KW-0067">ATP-binding</keyword>
<organism evidence="14 15">
    <name type="scientific">Mariniflexile ostreae</name>
    <dbReference type="NCBI Taxonomy" id="1520892"/>
    <lineage>
        <taxon>Bacteria</taxon>
        <taxon>Pseudomonadati</taxon>
        <taxon>Bacteroidota</taxon>
        <taxon>Flavobacteriia</taxon>
        <taxon>Flavobacteriales</taxon>
        <taxon>Flavobacteriaceae</taxon>
        <taxon>Mariniflexile</taxon>
    </lineage>
</organism>
<accession>A0ABV5F7C3</accession>
<comment type="similarity">
    <text evidence="1">In the N-terminal section; belongs to the CRISPR-associated nuclease Cas3-HD family.</text>
</comment>
<name>A0ABV5F7C3_9FLAO</name>
<dbReference type="InterPro" id="IPR001650">
    <property type="entry name" value="Helicase_C-like"/>
</dbReference>
<feature type="domain" description="Helicase C-terminal" evidence="12">
    <location>
        <begin position="468"/>
        <end position="613"/>
    </location>
</feature>
<protein>
    <submittedName>
        <fullName evidence="14">CRISPR-associated helicase Cas3</fullName>
    </submittedName>
</protein>
<evidence type="ECO:0000256" key="6">
    <source>
        <dbReference type="ARBA" id="ARBA00022801"/>
    </source>
</evidence>
<dbReference type="CDD" id="cd09641">
    <property type="entry name" value="Cas3''_I"/>
    <property type="match status" value="1"/>
</dbReference>
<dbReference type="Pfam" id="PF22590">
    <property type="entry name" value="Cas3-like_C_2"/>
    <property type="match status" value="1"/>
</dbReference>
<evidence type="ECO:0000259" key="11">
    <source>
        <dbReference type="PROSITE" id="PS51192"/>
    </source>
</evidence>
<evidence type="ECO:0000256" key="2">
    <source>
        <dbReference type="ARBA" id="ARBA00009046"/>
    </source>
</evidence>
<dbReference type="InterPro" id="IPR006483">
    <property type="entry name" value="CRISPR-assoc_Cas3_HD"/>
</dbReference>
<dbReference type="InterPro" id="IPR014001">
    <property type="entry name" value="Helicase_ATP-bd"/>
</dbReference>
<sequence length="750" mass="87224">MIEKFLAKSTGLTLVEHTQHVVTAAENLIQKIYFEENERTFWLDKIVRCAILHDIGKIHELFQENLRENKPKNAIRHEIMSLWLIEQFLELPQDECFAIATHHKGVIADGHGRLDTIILADGMPDLISQFYDFEILKQFMDDWKIAFKLKTQSLNLETTTSKLSKISTQLLNQRFQLRIEPDAKKRFHLAKTRGLLIASDHIGSARLENEIPHWKRLEIQMFQPKNDKTGKVYPFRAFQKKLQTVKNDVILYAPTGSGKTEAALAWYFANQEENGRLFYLLPYTASINAMVKRMQIIFGEEVVTALHSKTLEFFFEQLENEDDNHFENAQKARTLKSFSKELFFPVKVATPHQILKNALMGKGWEISLFDYQKACFIVDEFHTYDALMTGLMLATIKWLKDNFEAKIFFMSATIPKFLCDLIIDKIYDGNTNIFIQPNPKEPSDKVVLGQKRHQLICCKDKSITDEIDLIKAYLNNGKSVLIIVNNVKTCQNLYEEINFTKDVKLLHSGFNKRDRIVIEKLITDKYNKPQLLIATQAVEVSLDIDYDVAFIENAPIDALIQRFGRVNRAGKQESTAPVYIFENIIGNTKFFYDEEVLKLTFENLLKLNKQDLSESDLVDVCNQVYKNGYNETQKNEFEKGFNNSMINNFKNEMIAGHWRPWIEDVIEGQSLKIDVLCQNLLDEYEKLKEKGDFIRANQLLVSVYRYETKEMYIKSKEARAKYQVIVASDLIYSSRLGYLKRIDNVDDRIF</sequence>
<keyword evidence="6" id="KW-0378">Hydrolase</keyword>
<evidence type="ECO:0000256" key="9">
    <source>
        <dbReference type="ARBA" id="ARBA00023118"/>
    </source>
</evidence>
<reference evidence="14 15" key="1">
    <citation type="submission" date="2024-09" db="EMBL/GenBank/DDBJ databases">
        <authorList>
            <person name="Sun Q."/>
            <person name="Mori K."/>
        </authorList>
    </citation>
    <scope>NUCLEOTIDE SEQUENCE [LARGE SCALE GENOMIC DNA]</scope>
    <source>
        <strain evidence="14 15">CECT 8622</strain>
    </source>
</reference>
<dbReference type="SMART" id="SM00487">
    <property type="entry name" value="DEXDc"/>
    <property type="match status" value="1"/>
</dbReference>
<feature type="domain" description="HD Cas3-type" evidence="13">
    <location>
        <begin position="7"/>
        <end position="202"/>
    </location>
</feature>
<dbReference type="Proteomes" id="UP001589585">
    <property type="component" value="Unassembled WGS sequence"/>
</dbReference>
<evidence type="ECO:0000313" key="15">
    <source>
        <dbReference type="Proteomes" id="UP001589585"/>
    </source>
</evidence>
<dbReference type="PROSITE" id="PS51643">
    <property type="entry name" value="HD_CAS3"/>
    <property type="match status" value="1"/>
</dbReference>
<dbReference type="PANTHER" id="PTHR47959:SF16">
    <property type="entry name" value="CRISPR-ASSOCIATED NUCLEASE_HELICASE CAS3-RELATED"/>
    <property type="match status" value="1"/>
</dbReference>
<dbReference type="SMART" id="SM00490">
    <property type="entry name" value="HELICc"/>
    <property type="match status" value="1"/>
</dbReference>
<dbReference type="EMBL" id="JBHMFC010000004">
    <property type="protein sequence ID" value="MFB9055348.1"/>
    <property type="molecule type" value="Genomic_DNA"/>
</dbReference>
<evidence type="ECO:0000256" key="3">
    <source>
        <dbReference type="ARBA" id="ARBA00022722"/>
    </source>
</evidence>
<gene>
    <name evidence="14" type="primary">cas3</name>
    <name evidence="14" type="ORF">ACFFU9_01220</name>
</gene>
<keyword evidence="9" id="KW-0051">Antiviral defense</keyword>
<keyword evidence="3" id="KW-0540">Nuclease</keyword>
<dbReference type="RefSeq" id="WP_379859533.1">
    <property type="nucleotide sequence ID" value="NZ_JBHMFC010000004.1"/>
</dbReference>
<comment type="similarity">
    <text evidence="10">Belongs to the DEAD box helicase family.</text>
</comment>
<dbReference type="Gene3D" id="3.40.50.300">
    <property type="entry name" value="P-loop containing nucleotide triphosphate hydrolases"/>
    <property type="match status" value="2"/>
</dbReference>
<dbReference type="NCBIfam" id="TIGR01596">
    <property type="entry name" value="cas3_HD"/>
    <property type="match status" value="1"/>
</dbReference>
<dbReference type="PANTHER" id="PTHR47959">
    <property type="entry name" value="ATP-DEPENDENT RNA HELICASE RHLE-RELATED"/>
    <property type="match status" value="1"/>
</dbReference>
<dbReference type="InterPro" id="IPR038257">
    <property type="entry name" value="CRISPR-assoc_Cas3_HD_sf"/>
</dbReference>
<dbReference type="InterPro" id="IPR054712">
    <property type="entry name" value="Cas3-like_dom"/>
</dbReference>
<comment type="caution">
    <text evidence="14">The sequence shown here is derived from an EMBL/GenBank/DDBJ whole genome shotgun (WGS) entry which is preliminary data.</text>
</comment>
<dbReference type="Pfam" id="PF00270">
    <property type="entry name" value="DEAD"/>
    <property type="match status" value="1"/>
</dbReference>
<keyword evidence="15" id="KW-1185">Reference proteome</keyword>
<evidence type="ECO:0000256" key="4">
    <source>
        <dbReference type="ARBA" id="ARBA00022723"/>
    </source>
</evidence>
<dbReference type="NCBIfam" id="TIGR01587">
    <property type="entry name" value="cas3_core"/>
    <property type="match status" value="1"/>
</dbReference>
<keyword evidence="5" id="KW-0547">Nucleotide-binding</keyword>
<dbReference type="PROSITE" id="PS51194">
    <property type="entry name" value="HELICASE_CTER"/>
    <property type="match status" value="1"/>
</dbReference>
<keyword evidence="7" id="KW-0347">Helicase</keyword>
<evidence type="ECO:0000256" key="5">
    <source>
        <dbReference type="ARBA" id="ARBA00022741"/>
    </source>
</evidence>
<dbReference type="InterPro" id="IPR011545">
    <property type="entry name" value="DEAD/DEAH_box_helicase_dom"/>
</dbReference>
<evidence type="ECO:0000259" key="13">
    <source>
        <dbReference type="PROSITE" id="PS51643"/>
    </source>
</evidence>
<keyword evidence="4" id="KW-0479">Metal-binding</keyword>
<evidence type="ECO:0000256" key="1">
    <source>
        <dbReference type="ARBA" id="ARBA00006847"/>
    </source>
</evidence>